<evidence type="ECO:0000313" key="8">
    <source>
        <dbReference type="Proteomes" id="UP000190162"/>
    </source>
</evidence>
<feature type="active site" description="O-(5'-phospho-DNA)-serine intermediate" evidence="4 5">
    <location>
        <position position="10"/>
    </location>
</feature>
<evidence type="ECO:0000313" key="7">
    <source>
        <dbReference type="EMBL" id="SKA74313.1"/>
    </source>
</evidence>
<dbReference type="AlphaFoldDB" id="A0A1T4WAM2"/>
<evidence type="ECO:0000256" key="1">
    <source>
        <dbReference type="ARBA" id="ARBA00022908"/>
    </source>
</evidence>
<organism evidence="7 8">
    <name type="scientific">Enterovibrio nigricans DSM 22720</name>
    <dbReference type="NCBI Taxonomy" id="1121868"/>
    <lineage>
        <taxon>Bacteria</taxon>
        <taxon>Pseudomonadati</taxon>
        <taxon>Pseudomonadota</taxon>
        <taxon>Gammaproteobacteria</taxon>
        <taxon>Vibrionales</taxon>
        <taxon>Vibrionaceae</taxon>
        <taxon>Enterovibrio</taxon>
    </lineage>
</organism>
<proteinExistence type="predicted"/>
<dbReference type="Proteomes" id="UP000190162">
    <property type="component" value="Unassembled WGS sequence"/>
</dbReference>
<dbReference type="Gene3D" id="3.40.50.1390">
    <property type="entry name" value="Resolvase, N-terminal catalytic domain"/>
    <property type="match status" value="1"/>
</dbReference>
<evidence type="ECO:0000259" key="6">
    <source>
        <dbReference type="Pfam" id="PF00239"/>
    </source>
</evidence>
<dbReference type="SUPFAM" id="SSF53041">
    <property type="entry name" value="Resolvase-like"/>
    <property type="match status" value="1"/>
</dbReference>
<keyword evidence="8" id="KW-1185">Reference proteome</keyword>
<dbReference type="InterPro" id="IPR006118">
    <property type="entry name" value="Recombinase_CS"/>
</dbReference>
<keyword evidence="1" id="KW-0229">DNA integration</keyword>
<dbReference type="GO" id="GO:0015074">
    <property type="term" value="P:DNA integration"/>
    <property type="evidence" value="ECO:0007669"/>
    <property type="project" value="UniProtKB-KW"/>
</dbReference>
<dbReference type="EMBL" id="FUXU01000190">
    <property type="protein sequence ID" value="SKA74313.1"/>
    <property type="molecule type" value="Genomic_DNA"/>
</dbReference>
<name>A0A1T4WAM2_9GAMM</name>
<evidence type="ECO:0000256" key="3">
    <source>
        <dbReference type="ARBA" id="ARBA00023172"/>
    </source>
</evidence>
<sequence length="85" mass="9890">MFIRAYLRASTDEQNADRAKTTLEQFISEHGQRIASYYTENISGTQLERPELNRRGCCKKSVVIQNRLISPWRITDRWPTTNSNG</sequence>
<evidence type="ECO:0000256" key="5">
    <source>
        <dbReference type="PROSITE-ProRule" id="PRU10137"/>
    </source>
</evidence>
<dbReference type="InterPro" id="IPR036162">
    <property type="entry name" value="Resolvase-like_N_sf"/>
</dbReference>
<keyword evidence="3" id="KW-0233">DNA recombination</keyword>
<dbReference type="PROSITE" id="PS00397">
    <property type="entry name" value="RECOMBINASES_1"/>
    <property type="match status" value="1"/>
</dbReference>
<reference evidence="8" key="1">
    <citation type="submission" date="2017-02" db="EMBL/GenBank/DDBJ databases">
        <authorList>
            <person name="Varghese N."/>
            <person name="Submissions S."/>
        </authorList>
    </citation>
    <scope>NUCLEOTIDE SEQUENCE [LARGE SCALE GENOMIC DNA]</scope>
    <source>
        <strain evidence="8">DSM 22720</strain>
    </source>
</reference>
<dbReference type="RefSeq" id="WP_244556732.1">
    <property type="nucleotide sequence ID" value="NZ_FUXU01000190.1"/>
</dbReference>
<keyword evidence="2" id="KW-0238">DNA-binding</keyword>
<gene>
    <name evidence="7" type="ORF">SAMN02745132_04851</name>
</gene>
<evidence type="ECO:0000256" key="4">
    <source>
        <dbReference type="PIRSR" id="PIRSR606118-50"/>
    </source>
</evidence>
<dbReference type="InterPro" id="IPR006119">
    <property type="entry name" value="Resolv_N"/>
</dbReference>
<feature type="non-terminal residue" evidence="7">
    <location>
        <position position="85"/>
    </location>
</feature>
<evidence type="ECO:0000256" key="2">
    <source>
        <dbReference type="ARBA" id="ARBA00023125"/>
    </source>
</evidence>
<dbReference type="GO" id="GO:0000150">
    <property type="term" value="F:DNA strand exchange activity"/>
    <property type="evidence" value="ECO:0007669"/>
    <property type="project" value="InterPro"/>
</dbReference>
<feature type="domain" description="Resolvase/invertase-type recombinase catalytic" evidence="6">
    <location>
        <begin position="5"/>
        <end position="54"/>
    </location>
</feature>
<dbReference type="Pfam" id="PF00239">
    <property type="entry name" value="Resolvase"/>
    <property type="match status" value="1"/>
</dbReference>
<accession>A0A1T4WAM2</accession>
<dbReference type="GO" id="GO:0003677">
    <property type="term" value="F:DNA binding"/>
    <property type="evidence" value="ECO:0007669"/>
    <property type="project" value="UniProtKB-KW"/>
</dbReference>
<protein>
    <submittedName>
        <fullName evidence="7">Resolvase, N terminal domain</fullName>
    </submittedName>
</protein>